<dbReference type="EMBL" id="FQYO01000003">
    <property type="protein sequence ID" value="SHI88416.1"/>
    <property type="molecule type" value="Genomic_DNA"/>
</dbReference>
<keyword evidence="12 19" id="KW-1133">Transmembrane helix</keyword>
<dbReference type="OrthoDB" id="9794626at2"/>
<feature type="transmembrane region" description="Helical" evidence="19">
    <location>
        <begin position="114"/>
        <end position="136"/>
    </location>
</feature>
<dbReference type="GO" id="GO:0051073">
    <property type="term" value="F:adenosylcobinamide-GDP ribazoletransferase activity"/>
    <property type="evidence" value="ECO:0007669"/>
    <property type="project" value="UniProtKB-UniRule"/>
</dbReference>
<proteinExistence type="inferred from homology"/>
<evidence type="ECO:0000256" key="18">
    <source>
        <dbReference type="ARBA" id="ARBA00049504"/>
    </source>
</evidence>
<protein>
    <recommendedName>
        <fullName evidence="6 19">Adenosylcobinamide-GDP ribazoletransferase</fullName>
        <ecNumber evidence="5 19">2.7.8.26</ecNumber>
    </recommendedName>
    <alternativeName>
        <fullName evidence="16 19">Cobalamin synthase</fullName>
    </alternativeName>
    <alternativeName>
        <fullName evidence="15 19">Cobalamin-5'-phosphate synthase</fullName>
    </alternativeName>
</protein>
<dbReference type="AlphaFoldDB" id="A0A1M6ESP3"/>
<feature type="transmembrane region" description="Helical" evidence="19">
    <location>
        <begin position="232"/>
        <end position="251"/>
    </location>
</feature>
<name>A0A1M6ESP3_9RHOB</name>
<evidence type="ECO:0000256" key="5">
    <source>
        <dbReference type="ARBA" id="ARBA00013200"/>
    </source>
</evidence>
<dbReference type="GO" id="GO:0005886">
    <property type="term" value="C:plasma membrane"/>
    <property type="evidence" value="ECO:0007669"/>
    <property type="project" value="UniProtKB-SubCell"/>
</dbReference>
<evidence type="ECO:0000256" key="17">
    <source>
        <dbReference type="ARBA" id="ARBA00048623"/>
    </source>
</evidence>
<keyword evidence="7 19" id="KW-1003">Cell membrane</keyword>
<evidence type="ECO:0000256" key="12">
    <source>
        <dbReference type="ARBA" id="ARBA00022989"/>
    </source>
</evidence>
<keyword evidence="9 19" id="KW-0808">Transferase</keyword>
<dbReference type="PANTHER" id="PTHR34148">
    <property type="entry name" value="ADENOSYLCOBINAMIDE-GDP RIBAZOLETRANSFERASE"/>
    <property type="match status" value="1"/>
</dbReference>
<dbReference type="GO" id="GO:0008818">
    <property type="term" value="F:cobalamin 5'-phosphate synthase activity"/>
    <property type="evidence" value="ECO:0007669"/>
    <property type="project" value="UniProtKB-UniRule"/>
</dbReference>
<evidence type="ECO:0000256" key="15">
    <source>
        <dbReference type="ARBA" id="ARBA00032605"/>
    </source>
</evidence>
<comment type="cofactor">
    <cofactor evidence="1 19">
        <name>Mg(2+)</name>
        <dbReference type="ChEBI" id="CHEBI:18420"/>
    </cofactor>
</comment>
<evidence type="ECO:0000313" key="20">
    <source>
        <dbReference type="EMBL" id="SHI88416.1"/>
    </source>
</evidence>
<keyword evidence="11 19" id="KW-0460">Magnesium</keyword>
<comment type="pathway">
    <text evidence="3 19">Cofactor biosynthesis; adenosylcobalamin biosynthesis; adenosylcobalamin from cob(II)yrinate a,c-diamide: step 7/7.</text>
</comment>
<dbReference type="EC" id="2.7.8.26" evidence="5 19"/>
<keyword evidence="13 19" id="KW-0472">Membrane</keyword>
<evidence type="ECO:0000256" key="14">
    <source>
        <dbReference type="ARBA" id="ARBA00025228"/>
    </source>
</evidence>
<evidence type="ECO:0000313" key="21">
    <source>
        <dbReference type="Proteomes" id="UP000184292"/>
    </source>
</evidence>
<evidence type="ECO:0000256" key="13">
    <source>
        <dbReference type="ARBA" id="ARBA00023136"/>
    </source>
</evidence>
<dbReference type="PANTHER" id="PTHR34148:SF1">
    <property type="entry name" value="ADENOSYLCOBINAMIDE-GDP RIBAZOLETRANSFERASE"/>
    <property type="match status" value="1"/>
</dbReference>
<comment type="similarity">
    <text evidence="4 19">Belongs to the CobS family.</text>
</comment>
<evidence type="ECO:0000256" key="4">
    <source>
        <dbReference type="ARBA" id="ARBA00010561"/>
    </source>
</evidence>
<keyword evidence="10 19" id="KW-0812">Transmembrane</keyword>
<feature type="transmembrane region" description="Helical" evidence="19">
    <location>
        <begin position="184"/>
        <end position="217"/>
    </location>
</feature>
<dbReference type="RefSeq" id="WP_073329748.1">
    <property type="nucleotide sequence ID" value="NZ_FQYO01000003.1"/>
</dbReference>
<sequence length="252" mass="24440">MGTGNDGTGPRTADIPEALGLLTRLPVPMRAPRGGPAAWAWPVAGLAVGALAWAAGASALALGLTPALAAGAALAASVLVTGALHEDGLADSADGLWGGRERARRLEIMKDSRIGAYGVIALVLGIGLHWAALAALAGTGGLAGGLLAAAALSRAAMAGLMAALPPARPDGLARSVGRPPARTAWLAGGIGAASALVALGPAGIWAILLAAGIAWGWGALARRRIGGQTGDILGAAQQLVSIAVLCVAVAAA</sequence>
<dbReference type="HAMAP" id="MF_00719">
    <property type="entry name" value="CobS"/>
    <property type="match status" value="1"/>
</dbReference>
<gene>
    <name evidence="19" type="primary">cobS</name>
    <name evidence="20" type="ORF">SAMN05444417_2151</name>
</gene>
<comment type="function">
    <text evidence="14 19">Joins adenosylcobinamide-GDP and alpha-ribazole to generate adenosylcobalamin (Ado-cobalamin). Also synthesizes adenosylcobalamin 5'-phosphate from adenosylcobinamide-GDP and alpha-ribazole 5'-phosphate.</text>
</comment>
<dbReference type="Proteomes" id="UP000184292">
    <property type="component" value="Unassembled WGS sequence"/>
</dbReference>
<evidence type="ECO:0000256" key="19">
    <source>
        <dbReference type="HAMAP-Rule" id="MF_00719"/>
    </source>
</evidence>
<organism evidence="20 21">
    <name type="scientific">Wenxinia saemankumensis</name>
    <dbReference type="NCBI Taxonomy" id="1447782"/>
    <lineage>
        <taxon>Bacteria</taxon>
        <taxon>Pseudomonadati</taxon>
        <taxon>Pseudomonadota</taxon>
        <taxon>Alphaproteobacteria</taxon>
        <taxon>Rhodobacterales</taxon>
        <taxon>Roseobacteraceae</taxon>
        <taxon>Wenxinia</taxon>
    </lineage>
</organism>
<dbReference type="STRING" id="1447782.SAMN05444417_2151"/>
<dbReference type="InterPro" id="IPR003805">
    <property type="entry name" value="CobS"/>
</dbReference>
<evidence type="ECO:0000256" key="3">
    <source>
        <dbReference type="ARBA" id="ARBA00004663"/>
    </source>
</evidence>
<evidence type="ECO:0000256" key="6">
    <source>
        <dbReference type="ARBA" id="ARBA00015850"/>
    </source>
</evidence>
<evidence type="ECO:0000256" key="16">
    <source>
        <dbReference type="ARBA" id="ARBA00032853"/>
    </source>
</evidence>
<feature type="transmembrane region" description="Helical" evidence="19">
    <location>
        <begin position="142"/>
        <end position="164"/>
    </location>
</feature>
<accession>A0A1M6ESP3</accession>
<comment type="catalytic activity">
    <reaction evidence="17 19">
        <text>alpha-ribazole + adenosylcob(III)inamide-GDP = adenosylcob(III)alamin + GMP + H(+)</text>
        <dbReference type="Rhea" id="RHEA:16049"/>
        <dbReference type="ChEBI" id="CHEBI:10329"/>
        <dbReference type="ChEBI" id="CHEBI:15378"/>
        <dbReference type="ChEBI" id="CHEBI:18408"/>
        <dbReference type="ChEBI" id="CHEBI:58115"/>
        <dbReference type="ChEBI" id="CHEBI:60487"/>
        <dbReference type="EC" id="2.7.8.26"/>
    </reaction>
</comment>
<evidence type="ECO:0000256" key="11">
    <source>
        <dbReference type="ARBA" id="ARBA00022842"/>
    </source>
</evidence>
<evidence type="ECO:0000256" key="10">
    <source>
        <dbReference type="ARBA" id="ARBA00022692"/>
    </source>
</evidence>
<comment type="catalytic activity">
    <reaction evidence="18 19">
        <text>alpha-ribazole 5'-phosphate + adenosylcob(III)inamide-GDP = adenosylcob(III)alamin 5'-phosphate + GMP + H(+)</text>
        <dbReference type="Rhea" id="RHEA:23560"/>
        <dbReference type="ChEBI" id="CHEBI:15378"/>
        <dbReference type="ChEBI" id="CHEBI:57918"/>
        <dbReference type="ChEBI" id="CHEBI:58115"/>
        <dbReference type="ChEBI" id="CHEBI:60487"/>
        <dbReference type="ChEBI" id="CHEBI:60493"/>
        <dbReference type="EC" id="2.7.8.26"/>
    </reaction>
</comment>
<keyword evidence="8 19" id="KW-0169">Cobalamin biosynthesis</keyword>
<evidence type="ECO:0000256" key="1">
    <source>
        <dbReference type="ARBA" id="ARBA00001946"/>
    </source>
</evidence>
<feature type="transmembrane region" description="Helical" evidence="19">
    <location>
        <begin position="67"/>
        <end position="84"/>
    </location>
</feature>
<evidence type="ECO:0000256" key="9">
    <source>
        <dbReference type="ARBA" id="ARBA00022679"/>
    </source>
</evidence>
<dbReference type="GO" id="GO:0009236">
    <property type="term" value="P:cobalamin biosynthetic process"/>
    <property type="evidence" value="ECO:0007669"/>
    <property type="project" value="UniProtKB-UniRule"/>
</dbReference>
<dbReference type="UniPathway" id="UPA00148">
    <property type="reaction ID" value="UER00238"/>
</dbReference>
<dbReference type="Pfam" id="PF02654">
    <property type="entry name" value="CobS"/>
    <property type="match status" value="1"/>
</dbReference>
<evidence type="ECO:0000256" key="8">
    <source>
        <dbReference type="ARBA" id="ARBA00022573"/>
    </source>
</evidence>
<evidence type="ECO:0000256" key="7">
    <source>
        <dbReference type="ARBA" id="ARBA00022475"/>
    </source>
</evidence>
<comment type="subcellular location">
    <subcellularLocation>
        <location evidence="2 19">Cell membrane</location>
        <topology evidence="2 19">Multi-pass membrane protein</topology>
    </subcellularLocation>
</comment>
<feature type="transmembrane region" description="Helical" evidence="19">
    <location>
        <begin position="39"/>
        <end position="61"/>
    </location>
</feature>
<keyword evidence="21" id="KW-1185">Reference proteome</keyword>
<evidence type="ECO:0000256" key="2">
    <source>
        <dbReference type="ARBA" id="ARBA00004651"/>
    </source>
</evidence>
<reference evidence="20 21" key="1">
    <citation type="submission" date="2016-11" db="EMBL/GenBank/DDBJ databases">
        <authorList>
            <person name="Jaros S."/>
            <person name="Januszkiewicz K."/>
            <person name="Wedrychowicz H."/>
        </authorList>
    </citation>
    <scope>NUCLEOTIDE SEQUENCE [LARGE SCALE GENOMIC DNA]</scope>
    <source>
        <strain evidence="20 21">DSM 100565</strain>
    </source>
</reference>